<dbReference type="PROSITE" id="PS50297">
    <property type="entry name" value="ANK_REP_REGION"/>
    <property type="match status" value="2"/>
</dbReference>
<evidence type="ECO:0000256" key="4">
    <source>
        <dbReference type="SAM" id="MobiDB-lite"/>
    </source>
</evidence>
<dbReference type="GO" id="GO:0085020">
    <property type="term" value="P:protein K6-linked ubiquitination"/>
    <property type="evidence" value="ECO:0007669"/>
    <property type="project" value="TreeGrafter"/>
</dbReference>
<dbReference type="GO" id="GO:0016301">
    <property type="term" value="F:kinase activity"/>
    <property type="evidence" value="ECO:0007669"/>
    <property type="project" value="UniProtKB-KW"/>
</dbReference>
<dbReference type="EMBL" id="LUCM01001374">
    <property type="protein sequence ID" value="KAA0199019.1"/>
    <property type="molecule type" value="Genomic_DNA"/>
</dbReference>
<dbReference type="PROSITE" id="PS50088">
    <property type="entry name" value="ANK_REPEAT"/>
    <property type="match status" value="2"/>
</dbReference>
<dbReference type="SUPFAM" id="SSF48403">
    <property type="entry name" value="Ankyrin repeat"/>
    <property type="match status" value="1"/>
</dbReference>
<dbReference type="GO" id="GO:0070531">
    <property type="term" value="C:BRCA1-A complex"/>
    <property type="evidence" value="ECO:0007669"/>
    <property type="project" value="TreeGrafter"/>
</dbReference>
<evidence type="ECO:0000259" key="5">
    <source>
        <dbReference type="Pfam" id="PF23578"/>
    </source>
</evidence>
<feature type="repeat" description="ANK" evidence="3">
    <location>
        <begin position="410"/>
        <end position="434"/>
    </location>
</feature>
<accession>A0A8E0S4E7</accession>
<feature type="repeat" description="ANK" evidence="3">
    <location>
        <begin position="459"/>
        <end position="491"/>
    </location>
</feature>
<keyword evidence="2 3" id="KW-0040">ANK repeat</keyword>
<evidence type="ECO:0000256" key="2">
    <source>
        <dbReference type="ARBA" id="ARBA00023043"/>
    </source>
</evidence>
<dbReference type="PANTHER" id="PTHR24171:SF8">
    <property type="entry name" value="BRCA1-ASSOCIATED RING DOMAIN PROTEIN 1"/>
    <property type="match status" value="1"/>
</dbReference>
<sequence>MIQVGGHGDRICQCRKVTLTTNKVIPMQMDGEPCRLRPATLHIRCSHQALVVQKQGHQPAYSARGPDRETFLVPGSNKIRLFIFVISLEDYQTIPEDSIALRQVATTAATRFFRIDQNKESSHFITDICNMEELFLIDSGIPSRLVANEPQTNGNAVLSTDQPEVLKPDHPLNVIEGKQGDNSGTGAMTSSMKNSPKVKRSTCEYDDRQECNIPVQTCSFASNIDIEIRENDTTTRELEPEQLVCLSRLQQNDENALQTEIQQRLVIVSPPLVPTNDEQEKDDLVESSLEMPSENNRISEKARSLDQASGVSIGRINDWLCQNTSCGDSVCSTTSERTCEIELLQSDSEQKQPIRTKRGSCRNRAKRLEEMDSLQTHLNRALLSASRKGLTEQIVELLEAGANIMATDQNGRSSLHLATKFGCEGSVRALLKYGKFAIRVSPLYTSLCGFLVIQLACGRKQTALHKAAAYRRHNICQLLLEAGACPTARDAHGRRPRRLAYDAGDSALAHHLQRKYDETFRSRLCIWPPRENGILTSLNHVHTPSTWLT</sequence>
<feature type="compositionally biased region" description="Polar residues" evidence="4">
    <location>
        <begin position="180"/>
        <end position="194"/>
    </location>
</feature>
<evidence type="ECO:0000313" key="7">
    <source>
        <dbReference type="Proteomes" id="UP000728185"/>
    </source>
</evidence>
<dbReference type="Gene3D" id="1.25.40.20">
    <property type="entry name" value="Ankyrin repeat-containing domain"/>
    <property type="match status" value="2"/>
</dbReference>
<dbReference type="GO" id="GO:0031436">
    <property type="term" value="C:BRCA1-BARD1 complex"/>
    <property type="evidence" value="ECO:0007669"/>
    <property type="project" value="TreeGrafter"/>
</dbReference>
<reference evidence="6" key="1">
    <citation type="submission" date="2019-05" db="EMBL/GenBank/DDBJ databases">
        <title>Annotation for the trematode Fasciolopsis buski.</title>
        <authorList>
            <person name="Choi Y.-J."/>
        </authorList>
    </citation>
    <scope>NUCLEOTIDE SEQUENCE</scope>
    <source>
        <strain evidence="6">HT</strain>
        <tissue evidence="6">Whole worm</tissue>
    </source>
</reference>
<feature type="domain" description="Diacylglycerol kinase iota-like" evidence="5">
    <location>
        <begin position="105"/>
        <end position="138"/>
    </location>
</feature>
<dbReference type="SUPFAM" id="SSF111331">
    <property type="entry name" value="NAD kinase/diacylglycerol kinase-like"/>
    <property type="match status" value="1"/>
</dbReference>
<dbReference type="OrthoDB" id="242257at2759"/>
<gene>
    <name evidence="6" type="ORF">FBUS_00357</name>
</gene>
<dbReference type="PANTHER" id="PTHR24171">
    <property type="entry name" value="ANKYRIN REPEAT DOMAIN-CONTAINING PROTEIN 39-RELATED"/>
    <property type="match status" value="1"/>
</dbReference>
<dbReference type="SMART" id="SM00248">
    <property type="entry name" value="ANK"/>
    <property type="match status" value="3"/>
</dbReference>
<dbReference type="InterPro" id="IPR056383">
    <property type="entry name" value="DGKI-like_dom"/>
</dbReference>
<organism evidence="6 7">
    <name type="scientific">Fasciolopsis buskii</name>
    <dbReference type="NCBI Taxonomy" id="27845"/>
    <lineage>
        <taxon>Eukaryota</taxon>
        <taxon>Metazoa</taxon>
        <taxon>Spiralia</taxon>
        <taxon>Lophotrochozoa</taxon>
        <taxon>Platyhelminthes</taxon>
        <taxon>Trematoda</taxon>
        <taxon>Digenea</taxon>
        <taxon>Plagiorchiida</taxon>
        <taxon>Echinostomata</taxon>
        <taxon>Echinostomatoidea</taxon>
        <taxon>Fasciolidae</taxon>
        <taxon>Fasciolopsis</taxon>
    </lineage>
</organism>
<evidence type="ECO:0000313" key="6">
    <source>
        <dbReference type="EMBL" id="KAA0199019.1"/>
    </source>
</evidence>
<keyword evidence="7" id="KW-1185">Reference proteome</keyword>
<evidence type="ECO:0000256" key="3">
    <source>
        <dbReference type="PROSITE-ProRule" id="PRU00023"/>
    </source>
</evidence>
<comment type="caution">
    <text evidence="6">The sequence shown here is derived from an EMBL/GenBank/DDBJ whole genome shotgun (WGS) entry which is preliminary data.</text>
</comment>
<dbReference type="Pfam" id="PF12796">
    <property type="entry name" value="Ank_2"/>
    <property type="match status" value="1"/>
</dbReference>
<feature type="region of interest" description="Disordered" evidence="4">
    <location>
        <begin position="175"/>
        <end position="198"/>
    </location>
</feature>
<dbReference type="InterPro" id="IPR002110">
    <property type="entry name" value="Ankyrin_rpt"/>
</dbReference>
<name>A0A8E0S4E7_9TREM</name>
<dbReference type="InterPro" id="IPR036770">
    <property type="entry name" value="Ankyrin_rpt-contain_sf"/>
</dbReference>
<dbReference type="GO" id="GO:0004842">
    <property type="term" value="F:ubiquitin-protein transferase activity"/>
    <property type="evidence" value="ECO:0007669"/>
    <property type="project" value="TreeGrafter"/>
</dbReference>
<keyword evidence="6" id="KW-0418">Kinase</keyword>
<dbReference type="Pfam" id="PF23578">
    <property type="entry name" value="DGKI"/>
    <property type="match status" value="1"/>
</dbReference>
<proteinExistence type="predicted"/>
<dbReference type="Proteomes" id="UP000728185">
    <property type="component" value="Unassembled WGS sequence"/>
</dbReference>
<dbReference type="InterPro" id="IPR016064">
    <property type="entry name" value="NAD/diacylglycerol_kinase_sf"/>
</dbReference>
<evidence type="ECO:0000256" key="1">
    <source>
        <dbReference type="ARBA" id="ARBA00022737"/>
    </source>
</evidence>
<keyword evidence="6" id="KW-0808">Transferase</keyword>
<dbReference type="AlphaFoldDB" id="A0A8E0S4E7"/>
<protein>
    <submittedName>
        <fullName evidence="6">DAG kinase</fullName>
    </submittedName>
</protein>
<keyword evidence="1" id="KW-0677">Repeat</keyword>